<sequence>MVEDRMETLTPLPHSTLLIRSDDILAAELDGETVLLKIERGAYFGLDDIGGEVWRLLETPLAAGDLYGALSGRYDADAATIESDLAPVLVEMMGEGLIRVAA</sequence>
<protein>
    <submittedName>
        <fullName evidence="1">PqqD family protein</fullName>
    </submittedName>
</protein>
<gene>
    <name evidence="1" type="ORF">HUE56_00760</name>
</gene>
<organism evidence="1 2">
    <name type="scientific">Azospirillum oryzae</name>
    <dbReference type="NCBI Taxonomy" id="286727"/>
    <lineage>
        <taxon>Bacteria</taxon>
        <taxon>Pseudomonadati</taxon>
        <taxon>Pseudomonadota</taxon>
        <taxon>Alphaproteobacteria</taxon>
        <taxon>Rhodospirillales</taxon>
        <taxon>Azospirillaceae</taxon>
        <taxon>Azospirillum</taxon>
    </lineage>
</organism>
<dbReference type="AlphaFoldDB" id="A0A6N1ABI0"/>
<name>A0A6N1ABI0_9PROT</name>
<dbReference type="KEGG" id="aoz:HUE56_00760"/>
<dbReference type="Gene3D" id="1.10.10.1150">
    <property type="entry name" value="Coenzyme PQQ synthesis protein D (PqqD)"/>
    <property type="match status" value="1"/>
</dbReference>
<proteinExistence type="predicted"/>
<dbReference type="Proteomes" id="UP000509702">
    <property type="component" value="Plasmid unnamed1"/>
</dbReference>
<dbReference type="InterPro" id="IPR041881">
    <property type="entry name" value="PqqD_sf"/>
</dbReference>
<keyword evidence="1" id="KW-0614">Plasmid</keyword>
<evidence type="ECO:0000313" key="1">
    <source>
        <dbReference type="EMBL" id="QKS49075.1"/>
    </source>
</evidence>
<dbReference type="OrthoDB" id="8453955at2"/>
<keyword evidence="2" id="KW-1185">Reference proteome</keyword>
<geneLocation type="plasmid" evidence="1 2">
    <name>unnamed1</name>
</geneLocation>
<reference evidence="1 2" key="1">
    <citation type="submission" date="2020-06" db="EMBL/GenBank/DDBJ databases">
        <title>Complete genome of Azosprillum oryzae KACC14407.</title>
        <authorList>
            <person name="Kim M."/>
            <person name="Park Y.-J."/>
            <person name="Shin J.-H."/>
        </authorList>
    </citation>
    <scope>NUCLEOTIDE SEQUENCE [LARGE SCALE GENOMIC DNA]</scope>
    <source>
        <strain evidence="1 2">KACC 14407</strain>
        <plasmid evidence="1 2">unnamed1</plasmid>
    </source>
</reference>
<evidence type="ECO:0000313" key="2">
    <source>
        <dbReference type="Proteomes" id="UP000509702"/>
    </source>
</evidence>
<dbReference type="RefSeq" id="WP_149200347.1">
    <property type="nucleotide sequence ID" value="NZ_BSOV01000032.1"/>
</dbReference>
<dbReference type="EMBL" id="CP054615">
    <property type="protein sequence ID" value="QKS49075.1"/>
    <property type="molecule type" value="Genomic_DNA"/>
</dbReference>
<accession>A0A6N1ABI0</accession>
<dbReference type="InterPro" id="IPR008792">
    <property type="entry name" value="PQQD"/>
</dbReference>
<dbReference type="Pfam" id="PF05402">
    <property type="entry name" value="PqqD"/>
    <property type="match status" value="1"/>
</dbReference>